<keyword evidence="5 10" id="KW-0560">Oxidoreductase</keyword>
<dbReference type="InterPro" id="IPR006091">
    <property type="entry name" value="Acyl-CoA_Oxase/DH_mid-dom"/>
</dbReference>
<gene>
    <name evidence="15" type="ORF">Sphch_3979</name>
</gene>
<dbReference type="SUPFAM" id="SSF47203">
    <property type="entry name" value="Acyl-CoA dehydrogenase C-terminal domain-like"/>
    <property type="match status" value="1"/>
</dbReference>
<dbReference type="Pfam" id="PF12806">
    <property type="entry name" value="Acyl-CoA_dh_C"/>
    <property type="match status" value="1"/>
</dbReference>
<dbReference type="InterPro" id="IPR025878">
    <property type="entry name" value="Acyl-CoA_dh-like_C_dom"/>
</dbReference>
<dbReference type="Pfam" id="PF02771">
    <property type="entry name" value="Acyl-CoA_dh_N"/>
    <property type="match status" value="1"/>
</dbReference>
<dbReference type="EC" id="1.3.99.41" evidence="8"/>
<dbReference type="PANTHER" id="PTHR42803">
    <property type="entry name" value="ACYL-COA DEHYDROGENASE"/>
    <property type="match status" value="1"/>
</dbReference>
<dbReference type="Proteomes" id="UP000007150">
    <property type="component" value="Chromosome 2"/>
</dbReference>
<dbReference type="InterPro" id="IPR052166">
    <property type="entry name" value="Diverse_Acyl-CoA_DH"/>
</dbReference>
<evidence type="ECO:0000313" key="15">
    <source>
        <dbReference type="EMBL" id="AEG51559.1"/>
    </source>
</evidence>
<keyword evidence="4 10" id="KW-0274">FAD</keyword>
<feature type="domain" description="Acyl-CoA oxidase/dehydrogenase middle" evidence="12">
    <location>
        <begin position="161"/>
        <end position="270"/>
    </location>
</feature>
<dbReference type="HOGENOM" id="CLU_018204_12_2_5"/>
<comment type="cofactor">
    <cofactor evidence="1 10">
        <name>FAD</name>
        <dbReference type="ChEBI" id="CHEBI:57692"/>
    </cofactor>
</comment>
<dbReference type="EMBL" id="CP002799">
    <property type="protein sequence ID" value="AEG51559.1"/>
    <property type="molecule type" value="Genomic_DNA"/>
</dbReference>
<dbReference type="SUPFAM" id="SSF56645">
    <property type="entry name" value="Acyl-CoA dehydrogenase NM domain-like"/>
    <property type="match status" value="1"/>
</dbReference>
<dbReference type="FunFam" id="2.40.110.10:FF:000031">
    <property type="entry name" value="Acyl-CoA dehydrogenase, putative"/>
    <property type="match status" value="1"/>
</dbReference>
<accession>F6F1Z3</accession>
<dbReference type="GO" id="GO:0050660">
    <property type="term" value="F:flavin adenine dinucleotide binding"/>
    <property type="evidence" value="ECO:0007669"/>
    <property type="project" value="InterPro"/>
</dbReference>
<dbReference type="InterPro" id="IPR036250">
    <property type="entry name" value="AcylCo_DH-like_C"/>
</dbReference>
<feature type="domain" description="Acyl-CoA dehydrogenase/oxidase N-terminal" evidence="13">
    <location>
        <begin position="78"/>
        <end position="156"/>
    </location>
</feature>
<evidence type="ECO:0000256" key="4">
    <source>
        <dbReference type="ARBA" id="ARBA00022827"/>
    </source>
</evidence>
<evidence type="ECO:0000259" key="12">
    <source>
        <dbReference type="Pfam" id="PF02770"/>
    </source>
</evidence>
<evidence type="ECO:0000259" key="13">
    <source>
        <dbReference type="Pfam" id="PF02771"/>
    </source>
</evidence>
<evidence type="ECO:0000259" key="11">
    <source>
        <dbReference type="Pfam" id="PF00441"/>
    </source>
</evidence>
<dbReference type="Pfam" id="PF02770">
    <property type="entry name" value="Acyl-CoA_dh_M"/>
    <property type="match status" value="1"/>
</dbReference>
<dbReference type="KEGG" id="sch:Sphch_3979"/>
<dbReference type="PANTHER" id="PTHR42803:SF1">
    <property type="entry name" value="BROAD-SPECIFICITY LINEAR ACYL-COA DEHYDROGENASE FADE5"/>
    <property type="match status" value="1"/>
</dbReference>
<keyword evidence="16" id="KW-1185">Reference proteome</keyword>
<evidence type="ECO:0000256" key="8">
    <source>
        <dbReference type="ARBA" id="ARBA00066694"/>
    </source>
</evidence>
<dbReference type="Gene3D" id="1.20.140.10">
    <property type="entry name" value="Butyryl-CoA Dehydrogenase, subunit A, domain 3"/>
    <property type="match status" value="1"/>
</dbReference>
<dbReference type="InterPro" id="IPR013786">
    <property type="entry name" value="AcylCoA_DH/ox_N"/>
</dbReference>
<dbReference type="AlphaFoldDB" id="F6F1Z3"/>
<evidence type="ECO:0000256" key="7">
    <source>
        <dbReference type="ARBA" id="ARBA00058683"/>
    </source>
</evidence>
<comment type="similarity">
    <text evidence="2 10">Belongs to the acyl-CoA dehydrogenase family.</text>
</comment>
<dbReference type="InterPro" id="IPR046373">
    <property type="entry name" value="Acyl-CoA_Oxase/DH_mid-dom_sf"/>
</dbReference>
<evidence type="ECO:0000256" key="5">
    <source>
        <dbReference type="ARBA" id="ARBA00023002"/>
    </source>
</evidence>
<dbReference type="GO" id="GO:0016627">
    <property type="term" value="F:oxidoreductase activity, acting on the CH-CH group of donors"/>
    <property type="evidence" value="ECO:0007669"/>
    <property type="project" value="InterPro"/>
</dbReference>
<evidence type="ECO:0000313" key="16">
    <source>
        <dbReference type="Proteomes" id="UP000007150"/>
    </source>
</evidence>
<evidence type="ECO:0000256" key="10">
    <source>
        <dbReference type="RuleBase" id="RU362125"/>
    </source>
</evidence>
<dbReference type="InterPro" id="IPR009100">
    <property type="entry name" value="AcylCoA_DH/oxidase_NM_dom_sf"/>
</dbReference>
<dbReference type="InterPro" id="IPR037069">
    <property type="entry name" value="AcylCoA_DH/ox_N_sf"/>
</dbReference>
<evidence type="ECO:0000256" key="3">
    <source>
        <dbReference type="ARBA" id="ARBA00022630"/>
    </source>
</evidence>
<dbReference type="Gene3D" id="2.40.110.10">
    <property type="entry name" value="Butyryl-CoA Dehydrogenase, subunit A, domain 2"/>
    <property type="match status" value="1"/>
</dbReference>
<evidence type="ECO:0000256" key="1">
    <source>
        <dbReference type="ARBA" id="ARBA00001974"/>
    </source>
</evidence>
<keyword evidence="3 10" id="KW-0285">Flavoprotein</keyword>
<dbReference type="RefSeq" id="WP_013849783.1">
    <property type="nucleotide sequence ID" value="NC_015594.1"/>
</dbReference>
<organism evidence="15 16">
    <name type="scientific">Sphingobium chlorophenolicum L-1</name>
    <dbReference type="NCBI Taxonomy" id="690566"/>
    <lineage>
        <taxon>Bacteria</taxon>
        <taxon>Pseudomonadati</taxon>
        <taxon>Pseudomonadota</taxon>
        <taxon>Alphaproteobacteria</taxon>
        <taxon>Sphingomonadales</taxon>
        <taxon>Sphingomonadaceae</taxon>
        <taxon>Sphingobium</taxon>
    </lineage>
</organism>
<dbReference type="STRING" id="690566.Sphch_3979"/>
<dbReference type="Gene3D" id="1.10.540.10">
    <property type="entry name" value="Acyl-CoA dehydrogenase/oxidase, N-terminal domain"/>
    <property type="match status" value="1"/>
</dbReference>
<feature type="domain" description="Acyl-CoA dehydrogenase/oxidase C-terminal" evidence="11">
    <location>
        <begin position="281"/>
        <end position="452"/>
    </location>
</feature>
<feature type="domain" description="Acetyl-CoA dehydrogenase-like C-terminal" evidence="14">
    <location>
        <begin position="472"/>
        <end position="588"/>
    </location>
</feature>
<proteinExistence type="inferred from homology"/>
<dbReference type="Pfam" id="PF00441">
    <property type="entry name" value="Acyl-CoA_dh_1"/>
    <property type="match status" value="1"/>
</dbReference>
<evidence type="ECO:0000256" key="2">
    <source>
        <dbReference type="ARBA" id="ARBA00009347"/>
    </source>
</evidence>
<evidence type="ECO:0000259" key="14">
    <source>
        <dbReference type="Pfam" id="PF12806"/>
    </source>
</evidence>
<comment type="function">
    <text evidence="7">Involved in the assimilation of dimethylsulphoniopropionate (DMSP), an important compound in the fixation of carbon in marine phytoplankton, by mediating the conversion of 3-(methylthio)propanoyl-CoA (MMPA-CoA) to 3-(methylthio)acryloyl-CoA (MTA-CoA).</text>
</comment>
<evidence type="ECO:0000256" key="9">
    <source>
        <dbReference type="ARBA" id="ARBA00069043"/>
    </source>
</evidence>
<sequence>MTQYAVPLEDYRFVFDALGLGELTEFDGWDMAQQDVVQQIVQEAGRYGADILFPLNRQADEIGAKFENGVVTVPPGFQEAYAQFREGGWPALTGPVEYGGQGLPFYLQYILTEIMAATCMSFAQYTGLTHGAAMAIEAHASEELKALYLPKLISGEWSGTMCLTESHSGTDLGLIKTRAVPAKDGSYAITGGKIFISAGEHEMVDNIVHLVLAKLPDAPPGVRGISLFLVPKYLPDENGAPGARNGVSAGSIEHKMGMKGAVACVMNFEDATGWLVGEPHRGLHAMFTMMNVERLLLSAQGQGAAELAYQSSLAYARDRVQGRALSGAKYPTLAADPIIVHPDVRRMLLTMKAHAEGGRALALWVMKHVDIAERHPDPAEREKASDLVALMTPVVKVWLSDNGSEAANLGVQTFGGHGYIREWGMEQIVRDIRILQLYEGANGIQALDLVARKLPMKGGSLLLRLTDPIDAHIETYASSADHAEFIQPLVAIRAKLEQATALLRAKAESDPEELGAGSMDYLKIVGYAAQTFIWSKLAIEASERRGENAAFYSSKLATARFYIGKLLPFADAHLVGLEAGAEPLMALDAEYF</sequence>
<dbReference type="InterPro" id="IPR009075">
    <property type="entry name" value="AcylCo_DH/oxidase_C"/>
</dbReference>
<comment type="catalytic activity">
    <reaction evidence="6">
        <text>3-(methylsulfanyl)propanoyl-CoA + oxidized [electron-transfer flavoprotein] + H(+) = 3-(methylsulfanyl)acryloyl-CoA + reduced [electron-transfer flavoprotein]</text>
        <dbReference type="Rhea" id="RHEA:52612"/>
        <dbReference type="Rhea" id="RHEA-COMP:10685"/>
        <dbReference type="Rhea" id="RHEA-COMP:10686"/>
        <dbReference type="ChEBI" id="CHEBI:15378"/>
        <dbReference type="ChEBI" id="CHEBI:57692"/>
        <dbReference type="ChEBI" id="CHEBI:58307"/>
        <dbReference type="ChEBI" id="CHEBI:82815"/>
        <dbReference type="ChEBI" id="CHEBI:84994"/>
        <dbReference type="EC" id="1.3.99.41"/>
    </reaction>
    <physiologicalReaction direction="left-to-right" evidence="6">
        <dbReference type="Rhea" id="RHEA:52613"/>
    </physiologicalReaction>
</comment>
<protein>
    <recommendedName>
        <fullName evidence="9">3-methylmercaptopropionyl-CoA dehydrogenase</fullName>
        <ecNumber evidence="8">1.3.99.41</ecNumber>
    </recommendedName>
</protein>
<evidence type="ECO:0000256" key="6">
    <source>
        <dbReference type="ARBA" id="ARBA00051388"/>
    </source>
</evidence>
<reference evidence="15 16" key="1">
    <citation type="submission" date="2011-05" db="EMBL/GenBank/DDBJ databases">
        <title>Complete sequence of chromosome 2 of Sphingobium chlorophenolicum L-1.</title>
        <authorList>
            <consortium name="US DOE Joint Genome Institute"/>
            <person name="Lucas S."/>
            <person name="Han J."/>
            <person name="Lapidus A."/>
            <person name="Cheng J.-F."/>
            <person name="Goodwin L."/>
            <person name="Pitluck S."/>
            <person name="Peters L."/>
            <person name="Daligault H."/>
            <person name="Han C."/>
            <person name="Tapia R."/>
            <person name="Land M."/>
            <person name="Hauser L."/>
            <person name="Kyrpides N."/>
            <person name="Ivanova N."/>
            <person name="Pagani I."/>
            <person name="Turner P."/>
            <person name="Copley S."/>
            <person name="Woyke T."/>
        </authorList>
    </citation>
    <scope>NUCLEOTIDE SEQUENCE [LARGE SCALE GENOMIC DNA]</scope>
    <source>
        <strain evidence="15 16">L-1</strain>
    </source>
</reference>
<name>F6F1Z3_SPHCR</name>